<dbReference type="EMBL" id="JACVVX010000013">
    <property type="protein sequence ID" value="MBD0417422.1"/>
    <property type="molecule type" value="Genomic_DNA"/>
</dbReference>
<dbReference type="Proteomes" id="UP000643405">
    <property type="component" value="Unassembled WGS sequence"/>
</dbReference>
<gene>
    <name evidence="1" type="ORF">ICI42_22555</name>
</gene>
<organism evidence="1 2">
    <name type="scientific">Oryzicola mucosus</name>
    <dbReference type="NCBI Taxonomy" id="2767425"/>
    <lineage>
        <taxon>Bacteria</taxon>
        <taxon>Pseudomonadati</taxon>
        <taxon>Pseudomonadota</taxon>
        <taxon>Alphaproteobacteria</taxon>
        <taxon>Hyphomicrobiales</taxon>
        <taxon>Phyllobacteriaceae</taxon>
        <taxon>Oryzicola</taxon>
    </lineage>
</organism>
<keyword evidence="2" id="KW-1185">Reference proteome</keyword>
<evidence type="ECO:0000313" key="1">
    <source>
        <dbReference type="EMBL" id="MBD0417422.1"/>
    </source>
</evidence>
<dbReference type="RefSeq" id="WP_188166861.1">
    <property type="nucleotide sequence ID" value="NZ_JACVVX010000013.1"/>
</dbReference>
<dbReference type="NCBIfam" id="TIGR02444">
    <property type="entry name" value="TIGR02444 family protein"/>
    <property type="match status" value="1"/>
</dbReference>
<proteinExistence type="predicted"/>
<dbReference type="InterPro" id="IPR012659">
    <property type="entry name" value="CHP02444"/>
</dbReference>
<protein>
    <submittedName>
        <fullName evidence="1">TIGR02444 family protein</fullName>
    </submittedName>
</protein>
<name>A0A8J6PZT9_9HYPH</name>
<comment type="caution">
    <text evidence="1">The sequence shown here is derived from an EMBL/GenBank/DDBJ whole genome shotgun (WGS) entry which is preliminary data.</text>
</comment>
<evidence type="ECO:0000313" key="2">
    <source>
        <dbReference type="Proteomes" id="UP000643405"/>
    </source>
</evidence>
<dbReference type="Pfam" id="PF09523">
    <property type="entry name" value="DUF2390"/>
    <property type="match status" value="1"/>
</dbReference>
<dbReference type="AlphaFoldDB" id="A0A8J6PZT9"/>
<reference evidence="1" key="1">
    <citation type="submission" date="2020-09" db="EMBL/GenBank/DDBJ databases">
        <title>Genome seq and assembly of Tianweitania sp.</title>
        <authorList>
            <person name="Chhetri G."/>
        </authorList>
    </citation>
    <scope>NUCLEOTIDE SEQUENCE</scope>
    <source>
        <strain evidence="1">Rool2</strain>
    </source>
</reference>
<sequence length="191" mass="21297">MERTPSPARQSMTQPSIDRETVWAQILEIYAVPGVQPACLLLQDRFCVDIMLLLFSLALGRCRRQPLDRSDIVEADRLIAHWRVTVVQPLRGVRKSLKDRVEPVPPSQSASIREAIKRAEQSAEEIEFEVLAEHHANRSVLRAEHGWAEAAIETVVAYFAGNTVSSTAAERAEAVAAIAYAAELTRTQDRV</sequence>
<accession>A0A8J6PZT9</accession>